<reference evidence="3" key="1">
    <citation type="submission" date="2021-03" db="EMBL/GenBank/DDBJ databases">
        <title>Antimicrobial resistance genes in bacteria isolated from Japanese honey, and their potential for conferring macrolide and lincosamide resistance in the American foulbrood pathogen Paenibacillus larvae.</title>
        <authorList>
            <person name="Okamoto M."/>
            <person name="Kumagai M."/>
            <person name="Kanamori H."/>
            <person name="Takamatsu D."/>
        </authorList>
    </citation>
    <scope>NUCLEOTIDE SEQUENCE</scope>
    <source>
        <strain evidence="3">J43TS3</strain>
    </source>
</reference>
<dbReference type="PROSITE" id="PS51833">
    <property type="entry name" value="HDOD"/>
    <property type="match status" value="1"/>
</dbReference>
<dbReference type="InterPro" id="IPR001633">
    <property type="entry name" value="EAL_dom"/>
</dbReference>
<dbReference type="PANTHER" id="PTHR33525:SF4">
    <property type="entry name" value="CYCLIC DI-GMP PHOSPHODIESTERASE CDGJ"/>
    <property type="match status" value="1"/>
</dbReference>
<dbReference type="Pfam" id="PF00563">
    <property type="entry name" value="EAL"/>
    <property type="match status" value="1"/>
</dbReference>
<dbReference type="PROSITE" id="PS50883">
    <property type="entry name" value="EAL"/>
    <property type="match status" value="1"/>
</dbReference>
<accession>A0A919X4U8</accession>
<sequence length="415" mass="47706">MEVFVARQPILTKNQEIYGYELLYRNNNHVNKYSHTDSDVATSEVINSILQIGVEDLSEGKPFFINFTENLLTGTLPSFLKPELMVVEVLETVKPTKEVIESCKLLKAQGYKIALDDFEWNDSHQNFQQLISLVDIIKIDIQKTSRLEQLKIMKRLNNHNVIFLAEKVETIEEYKQCLKDGYTYFQGYYFSKPTILSSRDIPLLNHNLYMIVSELSKDEPEIERITKIIESDVSLSYKLLRLLNSPAIGLLNKIKSIKQAIVLLGLIELKKWVYVLSFQDHLEKSEQIMLEIIKLSLTRAKANELVSMNIGRRSESSSFFLTGLLSLVETIFKQPKEQILEKLPLDQEILATIGGQETSLTPITNLVCAAEKGKWEEMGSLLQELDLRIEKFNDLYQQAIKWARDVMDGSDLGYK</sequence>
<feature type="domain" description="HDOD" evidence="2">
    <location>
        <begin position="201"/>
        <end position="391"/>
    </location>
</feature>
<dbReference type="Proteomes" id="UP000676917">
    <property type="component" value="Unassembled WGS sequence"/>
</dbReference>
<dbReference type="InterPro" id="IPR035919">
    <property type="entry name" value="EAL_sf"/>
</dbReference>
<dbReference type="SUPFAM" id="SSF109604">
    <property type="entry name" value="HD-domain/PDEase-like"/>
    <property type="match status" value="1"/>
</dbReference>
<dbReference type="InterPro" id="IPR013976">
    <property type="entry name" value="HDOD"/>
</dbReference>
<dbReference type="InterPro" id="IPR014408">
    <property type="entry name" value="dGMP_Pdiesterase_EAL/HD-GYP"/>
</dbReference>
<dbReference type="SMART" id="SM00052">
    <property type="entry name" value="EAL"/>
    <property type="match status" value="1"/>
</dbReference>
<dbReference type="Gene3D" id="1.10.3210.10">
    <property type="entry name" value="Hypothetical protein af1432"/>
    <property type="match status" value="1"/>
</dbReference>
<name>A0A919X4U8_9BACI</name>
<evidence type="ECO:0000313" key="3">
    <source>
        <dbReference type="EMBL" id="GIO25907.1"/>
    </source>
</evidence>
<evidence type="ECO:0000259" key="2">
    <source>
        <dbReference type="PROSITE" id="PS51833"/>
    </source>
</evidence>
<proteinExistence type="predicted"/>
<dbReference type="RefSeq" id="WP_212919411.1">
    <property type="nucleotide sequence ID" value="NZ_BORP01000001.1"/>
</dbReference>
<protein>
    <recommendedName>
        <fullName evidence="5">HDOD domain-containing protein</fullName>
    </recommendedName>
</protein>
<dbReference type="EMBL" id="BORP01000001">
    <property type="protein sequence ID" value="GIO25907.1"/>
    <property type="molecule type" value="Genomic_DNA"/>
</dbReference>
<dbReference type="Gene3D" id="3.20.20.450">
    <property type="entry name" value="EAL domain"/>
    <property type="match status" value="1"/>
</dbReference>
<feature type="domain" description="EAL" evidence="1">
    <location>
        <begin position="1"/>
        <end position="207"/>
    </location>
</feature>
<evidence type="ECO:0000313" key="4">
    <source>
        <dbReference type="Proteomes" id="UP000676917"/>
    </source>
</evidence>
<organism evidence="3 4">
    <name type="scientific">Ornithinibacillus bavariensis</name>
    <dbReference type="NCBI Taxonomy" id="545502"/>
    <lineage>
        <taxon>Bacteria</taxon>
        <taxon>Bacillati</taxon>
        <taxon>Bacillota</taxon>
        <taxon>Bacilli</taxon>
        <taxon>Bacillales</taxon>
        <taxon>Bacillaceae</taxon>
        <taxon>Ornithinibacillus</taxon>
    </lineage>
</organism>
<gene>
    <name evidence="3" type="primary">yuxH</name>
    <name evidence="3" type="ORF">J43TS3_05180</name>
</gene>
<comment type="caution">
    <text evidence="3">The sequence shown here is derived from an EMBL/GenBank/DDBJ whole genome shotgun (WGS) entry which is preliminary data.</text>
</comment>
<dbReference type="Pfam" id="PF08668">
    <property type="entry name" value="HDOD"/>
    <property type="match status" value="1"/>
</dbReference>
<keyword evidence="4" id="KW-1185">Reference proteome</keyword>
<dbReference type="InterPro" id="IPR052340">
    <property type="entry name" value="RNase_Y/CdgJ"/>
</dbReference>
<dbReference type="PIRSF" id="PIRSF003180">
    <property type="entry name" value="DiGMPpdiest_YuxH"/>
    <property type="match status" value="1"/>
</dbReference>
<dbReference type="SUPFAM" id="SSF141868">
    <property type="entry name" value="EAL domain-like"/>
    <property type="match status" value="1"/>
</dbReference>
<dbReference type="AlphaFoldDB" id="A0A919X4U8"/>
<evidence type="ECO:0000259" key="1">
    <source>
        <dbReference type="PROSITE" id="PS50883"/>
    </source>
</evidence>
<evidence type="ECO:0008006" key="5">
    <source>
        <dbReference type="Google" id="ProtNLM"/>
    </source>
</evidence>
<dbReference type="PANTHER" id="PTHR33525">
    <property type="match status" value="1"/>
</dbReference>